<evidence type="ECO:0000259" key="1">
    <source>
        <dbReference type="Pfam" id="PF14200"/>
    </source>
</evidence>
<dbReference type="Pfam" id="PF14200">
    <property type="entry name" value="RicinB_lectin_2"/>
    <property type="match status" value="1"/>
</dbReference>
<evidence type="ECO:0000313" key="2">
    <source>
        <dbReference type="EMBL" id="GAA2272027.1"/>
    </source>
</evidence>
<gene>
    <name evidence="2" type="ORF">GCM10010430_67430</name>
</gene>
<accession>A0ABN3EV84</accession>
<sequence length="52" mass="5619">MTGPNWNGDSYQLVNMATGKCATVAGGISTDNIVTLVQYTCDRDPSRCWHLG</sequence>
<feature type="domain" description="Ricin B lectin" evidence="1">
    <location>
        <begin position="6"/>
        <end position="51"/>
    </location>
</feature>
<dbReference type="InterPro" id="IPR000772">
    <property type="entry name" value="Ricin_B_lectin"/>
</dbReference>
<name>A0ABN3EV84_9ACTN</name>
<dbReference type="RefSeq" id="WP_344640365.1">
    <property type="nucleotide sequence ID" value="NZ_BAAATR010000044.1"/>
</dbReference>
<protein>
    <recommendedName>
        <fullName evidence="1">Ricin B lectin domain-containing protein</fullName>
    </recommendedName>
</protein>
<dbReference type="EMBL" id="BAAATR010000044">
    <property type="protein sequence ID" value="GAA2272027.1"/>
    <property type="molecule type" value="Genomic_DNA"/>
</dbReference>
<keyword evidence="3" id="KW-1185">Reference proteome</keyword>
<dbReference type="CDD" id="cd00161">
    <property type="entry name" value="beta-trefoil_Ricin-like"/>
    <property type="match status" value="1"/>
</dbReference>
<comment type="caution">
    <text evidence="2">The sequence shown here is derived from an EMBL/GenBank/DDBJ whole genome shotgun (WGS) entry which is preliminary data.</text>
</comment>
<dbReference type="SUPFAM" id="SSF50370">
    <property type="entry name" value="Ricin B-like lectins"/>
    <property type="match status" value="1"/>
</dbReference>
<dbReference type="Gene3D" id="2.80.10.50">
    <property type="match status" value="1"/>
</dbReference>
<evidence type="ECO:0000313" key="3">
    <source>
        <dbReference type="Proteomes" id="UP001500305"/>
    </source>
</evidence>
<proteinExistence type="predicted"/>
<dbReference type="InterPro" id="IPR035992">
    <property type="entry name" value="Ricin_B-like_lectins"/>
</dbReference>
<organism evidence="2 3">
    <name type="scientific">Kitasatospora cystarginea</name>
    <dbReference type="NCBI Taxonomy" id="58350"/>
    <lineage>
        <taxon>Bacteria</taxon>
        <taxon>Bacillati</taxon>
        <taxon>Actinomycetota</taxon>
        <taxon>Actinomycetes</taxon>
        <taxon>Kitasatosporales</taxon>
        <taxon>Streptomycetaceae</taxon>
        <taxon>Kitasatospora</taxon>
    </lineage>
</organism>
<dbReference type="Proteomes" id="UP001500305">
    <property type="component" value="Unassembled WGS sequence"/>
</dbReference>
<reference evidence="2 3" key="1">
    <citation type="journal article" date="2019" name="Int. J. Syst. Evol. Microbiol.">
        <title>The Global Catalogue of Microorganisms (GCM) 10K type strain sequencing project: providing services to taxonomists for standard genome sequencing and annotation.</title>
        <authorList>
            <consortium name="The Broad Institute Genomics Platform"/>
            <consortium name="The Broad Institute Genome Sequencing Center for Infectious Disease"/>
            <person name="Wu L."/>
            <person name="Ma J."/>
        </authorList>
    </citation>
    <scope>NUCLEOTIDE SEQUENCE [LARGE SCALE GENOMIC DNA]</scope>
    <source>
        <strain evidence="2 3">JCM 7356</strain>
    </source>
</reference>